<dbReference type="EMBL" id="JAJOZR010000018">
    <property type="protein sequence ID" value="MCD7111654.1"/>
    <property type="molecule type" value="Genomic_DNA"/>
</dbReference>
<proteinExistence type="predicted"/>
<keyword evidence="1" id="KW-0472">Membrane</keyword>
<dbReference type="Proteomes" id="UP001139089">
    <property type="component" value="Unassembled WGS sequence"/>
</dbReference>
<dbReference type="PANTHER" id="PTHR34821">
    <property type="entry name" value="INNER MEMBRANE PROTEIN YDCZ"/>
    <property type="match status" value="1"/>
</dbReference>
<feature type="transmembrane region" description="Helical" evidence="1">
    <location>
        <begin position="69"/>
        <end position="91"/>
    </location>
</feature>
<protein>
    <submittedName>
        <fullName evidence="2">DMT family transporter</fullName>
    </submittedName>
</protein>
<evidence type="ECO:0000256" key="1">
    <source>
        <dbReference type="SAM" id="Phobius"/>
    </source>
</evidence>
<reference evidence="2" key="1">
    <citation type="submission" date="2021-12" db="EMBL/GenBank/DDBJ databases">
        <authorList>
            <person name="Li Y."/>
        </authorList>
    </citation>
    <scope>NUCLEOTIDE SEQUENCE</scope>
    <source>
        <strain evidence="2">DKSPLA3</strain>
    </source>
</reference>
<comment type="caution">
    <text evidence="2">The sequence shown here is derived from an EMBL/GenBank/DDBJ whole genome shotgun (WGS) entry which is preliminary data.</text>
</comment>
<dbReference type="RefSeq" id="WP_231816716.1">
    <property type="nucleotide sequence ID" value="NZ_JAJOZR010000018.1"/>
</dbReference>
<sequence>MIVAIFLACSAGILIGISRQINGRLSLSTSPLIASFWNHIVGFAALTVLGLILGDMLPAGAAQVPWYDYLGGPIGVVFVAAGSWVIARIGAVNTALMMIGGQMVSGVVLDLALSVPTALGPTALGVVLVLAGIALSQGKRRG</sequence>
<keyword evidence="3" id="KW-1185">Reference proteome</keyword>
<dbReference type="Pfam" id="PF04657">
    <property type="entry name" value="DMT_YdcZ"/>
    <property type="match status" value="1"/>
</dbReference>
<dbReference type="GO" id="GO:0005886">
    <property type="term" value="C:plasma membrane"/>
    <property type="evidence" value="ECO:0007669"/>
    <property type="project" value="TreeGrafter"/>
</dbReference>
<keyword evidence="1" id="KW-0812">Transmembrane</keyword>
<dbReference type="InterPro" id="IPR006750">
    <property type="entry name" value="YdcZ"/>
</dbReference>
<name>A0A9X1T359_9HYPH</name>
<accession>A0A9X1T359</accession>
<feature type="transmembrane region" description="Helical" evidence="1">
    <location>
        <begin position="36"/>
        <end position="57"/>
    </location>
</feature>
<dbReference type="AlphaFoldDB" id="A0A9X1T359"/>
<gene>
    <name evidence="2" type="ORF">LRX75_21715</name>
</gene>
<evidence type="ECO:0000313" key="3">
    <source>
        <dbReference type="Proteomes" id="UP001139089"/>
    </source>
</evidence>
<organism evidence="2 3">
    <name type="scientific">Rhizobium quercicola</name>
    <dbReference type="NCBI Taxonomy" id="2901226"/>
    <lineage>
        <taxon>Bacteria</taxon>
        <taxon>Pseudomonadati</taxon>
        <taxon>Pseudomonadota</taxon>
        <taxon>Alphaproteobacteria</taxon>
        <taxon>Hyphomicrobiales</taxon>
        <taxon>Rhizobiaceae</taxon>
        <taxon>Rhizobium/Agrobacterium group</taxon>
        <taxon>Rhizobium</taxon>
    </lineage>
</organism>
<keyword evidence="1" id="KW-1133">Transmembrane helix</keyword>
<feature type="transmembrane region" description="Helical" evidence="1">
    <location>
        <begin position="111"/>
        <end position="135"/>
    </location>
</feature>
<dbReference type="PANTHER" id="PTHR34821:SF2">
    <property type="entry name" value="INNER MEMBRANE PROTEIN YDCZ"/>
    <property type="match status" value="1"/>
</dbReference>
<evidence type="ECO:0000313" key="2">
    <source>
        <dbReference type="EMBL" id="MCD7111654.1"/>
    </source>
</evidence>